<dbReference type="Pfam" id="PF08246">
    <property type="entry name" value="Inhibitor_I29"/>
    <property type="match status" value="1"/>
</dbReference>
<dbReference type="InterPro" id="IPR000668">
    <property type="entry name" value="Peptidase_C1A_C"/>
</dbReference>
<dbReference type="InterPro" id="IPR025660">
    <property type="entry name" value="Pept_his_AS"/>
</dbReference>
<dbReference type="InterPro" id="IPR013201">
    <property type="entry name" value="Prot_inhib_I29"/>
</dbReference>
<proteinExistence type="inferred from homology"/>
<dbReference type="PROSITE" id="PS00139">
    <property type="entry name" value="THIOL_PROTEASE_CYS"/>
    <property type="match status" value="1"/>
</dbReference>
<dbReference type="Gene3D" id="3.90.70.10">
    <property type="entry name" value="Cysteine proteinases"/>
    <property type="match status" value="2"/>
</dbReference>
<dbReference type="SMART" id="SM00645">
    <property type="entry name" value="Pept_C1"/>
    <property type="match status" value="1"/>
</dbReference>
<dbReference type="PROSITE" id="PS00639">
    <property type="entry name" value="THIOL_PROTEASE_HIS"/>
    <property type="match status" value="1"/>
</dbReference>
<evidence type="ECO:0000256" key="4">
    <source>
        <dbReference type="ARBA" id="ARBA00022807"/>
    </source>
</evidence>
<dbReference type="SUPFAM" id="SSF54001">
    <property type="entry name" value="Cysteine proteinases"/>
    <property type="match status" value="1"/>
</dbReference>
<protein>
    <submittedName>
        <fullName evidence="9">Uncharacterized protein</fullName>
    </submittedName>
</protein>
<keyword evidence="5" id="KW-0865">Zymogen</keyword>
<dbReference type="Proteomes" id="UP000678393">
    <property type="component" value="Unassembled WGS sequence"/>
</dbReference>
<dbReference type="SMART" id="SM00848">
    <property type="entry name" value="Inhibitor_I29"/>
    <property type="match status" value="1"/>
</dbReference>
<keyword evidence="4" id="KW-0788">Thiol protease</keyword>
<dbReference type="InterPro" id="IPR000169">
    <property type="entry name" value="Pept_cys_AS"/>
</dbReference>
<keyword evidence="2" id="KW-0645">Protease</keyword>
<feature type="domain" description="Cathepsin propeptide inhibitor" evidence="8">
    <location>
        <begin position="43"/>
        <end position="104"/>
    </location>
</feature>
<accession>A0A8S3ZCG5</accession>
<sequence>MFPLLLQHICFLYSYNTYVSFTLTTRINAKYPEVHSEVAVKLFKEWRTQHDKTYRSTDEEWYRYGVFLDNVKVINSLNGLPKKHGSDSAHFGLTKFADLTLAEFRKTVLQPPRPSFKIRKSNHTVKAPASYDWTSQEGVVTSVKDQGAVGTCWAFAGLANVEGGILEPVICSAASLNHAVLLVGFDETSSGSPYWRIKNSWGTQWGESGFGRVIRGVGACGINAEVTTAVLA</sequence>
<dbReference type="PANTHER" id="PTHR12411">
    <property type="entry name" value="CYSTEINE PROTEASE FAMILY C1-RELATED"/>
    <property type="match status" value="1"/>
</dbReference>
<evidence type="ECO:0000256" key="6">
    <source>
        <dbReference type="ARBA" id="ARBA00023157"/>
    </source>
</evidence>
<comment type="caution">
    <text evidence="9">The sequence shown here is derived from an EMBL/GenBank/DDBJ whole genome shotgun (WGS) entry which is preliminary data.</text>
</comment>
<dbReference type="GO" id="GO:0006508">
    <property type="term" value="P:proteolysis"/>
    <property type="evidence" value="ECO:0007669"/>
    <property type="project" value="UniProtKB-KW"/>
</dbReference>
<dbReference type="InterPro" id="IPR013128">
    <property type="entry name" value="Peptidase_C1A"/>
</dbReference>
<evidence type="ECO:0000259" key="7">
    <source>
        <dbReference type="SMART" id="SM00645"/>
    </source>
</evidence>
<keyword evidence="10" id="KW-1185">Reference proteome</keyword>
<evidence type="ECO:0000313" key="10">
    <source>
        <dbReference type="Proteomes" id="UP000678393"/>
    </source>
</evidence>
<dbReference type="Pfam" id="PF00112">
    <property type="entry name" value="Peptidase_C1"/>
    <property type="match status" value="1"/>
</dbReference>
<evidence type="ECO:0000256" key="2">
    <source>
        <dbReference type="ARBA" id="ARBA00022670"/>
    </source>
</evidence>
<dbReference type="EMBL" id="CAJHNH020001857">
    <property type="protein sequence ID" value="CAG5124741.1"/>
    <property type="molecule type" value="Genomic_DNA"/>
</dbReference>
<gene>
    <name evidence="9" type="ORF">CUNI_LOCUS10299</name>
</gene>
<dbReference type="GO" id="GO:0008234">
    <property type="term" value="F:cysteine-type peptidase activity"/>
    <property type="evidence" value="ECO:0007669"/>
    <property type="project" value="UniProtKB-KW"/>
</dbReference>
<comment type="similarity">
    <text evidence="1">Belongs to the peptidase C1 family.</text>
</comment>
<evidence type="ECO:0000256" key="1">
    <source>
        <dbReference type="ARBA" id="ARBA00008455"/>
    </source>
</evidence>
<organism evidence="9 10">
    <name type="scientific">Candidula unifasciata</name>
    <dbReference type="NCBI Taxonomy" id="100452"/>
    <lineage>
        <taxon>Eukaryota</taxon>
        <taxon>Metazoa</taxon>
        <taxon>Spiralia</taxon>
        <taxon>Lophotrochozoa</taxon>
        <taxon>Mollusca</taxon>
        <taxon>Gastropoda</taxon>
        <taxon>Heterobranchia</taxon>
        <taxon>Euthyneura</taxon>
        <taxon>Panpulmonata</taxon>
        <taxon>Eupulmonata</taxon>
        <taxon>Stylommatophora</taxon>
        <taxon>Helicina</taxon>
        <taxon>Helicoidea</taxon>
        <taxon>Geomitridae</taxon>
        <taxon>Candidula</taxon>
    </lineage>
</organism>
<evidence type="ECO:0000313" key="9">
    <source>
        <dbReference type="EMBL" id="CAG5124741.1"/>
    </source>
</evidence>
<reference evidence="9" key="1">
    <citation type="submission" date="2021-04" db="EMBL/GenBank/DDBJ databases">
        <authorList>
            <consortium name="Molecular Ecology Group"/>
        </authorList>
    </citation>
    <scope>NUCLEOTIDE SEQUENCE</scope>
</reference>
<keyword evidence="6" id="KW-1015">Disulfide bond</keyword>
<feature type="domain" description="Peptidase C1A papain C-terminal" evidence="7">
    <location>
        <begin position="127"/>
        <end position="230"/>
    </location>
</feature>
<evidence type="ECO:0000259" key="8">
    <source>
        <dbReference type="SMART" id="SM00848"/>
    </source>
</evidence>
<evidence type="ECO:0000256" key="3">
    <source>
        <dbReference type="ARBA" id="ARBA00022801"/>
    </source>
</evidence>
<name>A0A8S3ZCG5_9EUPU</name>
<dbReference type="InterPro" id="IPR038765">
    <property type="entry name" value="Papain-like_cys_pep_sf"/>
</dbReference>
<keyword evidence="3" id="KW-0378">Hydrolase</keyword>
<dbReference type="Gene3D" id="1.10.287.2250">
    <property type="match status" value="1"/>
</dbReference>
<dbReference type="AlphaFoldDB" id="A0A8S3ZCG5"/>
<evidence type="ECO:0000256" key="5">
    <source>
        <dbReference type="ARBA" id="ARBA00023145"/>
    </source>
</evidence>
<dbReference type="OrthoDB" id="10253408at2759"/>